<reference evidence="2 3" key="1">
    <citation type="submission" date="2019-06" db="EMBL/GenBank/DDBJ databases">
        <title>A chromosomal-level reference genome of Carpinus fangiana (Coryloideae, Betulaceae).</title>
        <authorList>
            <person name="Yang X."/>
            <person name="Wang Z."/>
            <person name="Zhang L."/>
            <person name="Hao G."/>
            <person name="Liu J."/>
            <person name="Yang Y."/>
        </authorList>
    </citation>
    <scope>NUCLEOTIDE SEQUENCE [LARGE SCALE GENOMIC DNA]</scope>
    <source>
        <strain evidence="2">Cfa_2016G</strain>
        <tissue evidence="2">Leaf</tissue>
    </source>
</reference>
<dbReference type="PANTHER" id="PTHR47976:SF49">
    <property type="entry name" value="RECEPTOR-LIKE SERINE_THREONINE-PROTEIN KINASE"/>
    <property type="match status" value="1"/>
</dbReference>
<evidence type="ECO:0000313" key="3">
    <source>
        <dbReference type="Proteomes" id="UP000327013"/>
    </source>
</evidence>
<dbReference type="InterPro" id="IPR051343">
    <property type="entry name" value="G-type_lectin_kinases/EP1-like"/>
</dbReference>
<sequence length="66" mass="7349">MAGELEKLVEDENVDFVTLERTVKVGLWCIQEDPALRPLMKNVILMLEGTMDVPVPPSPVRSLVVS</sequence>
<organism evidence="2 3">
    <name type="scientific">Carpinus fangiana</name>
    <dbReference type="NCBI Taxonomy" id="176857"/>
    <lineage>
        <taxon>Eukaryota</taxon>
        <taxon>Viridiplantae</taxon>
        <taxon>Streptophyta</taxon>
        <taxon>Embryophyta</taxon>
        <taxon>Tracheophyta</taxon>
        <taxon>Spermatophyta</taxon>
        <taxon>Magnoliopsida</taxon>
        <taxon>eudicotyledons</taxon>
        <taxon>Gunneridae</taxon>
        <taxon>Pentapetalae</taxon>
        <taxon>rosids</taxon>
        <taxon>fabids</taxon>
        <taxon>Fagales</taxon>
        <taxon>Betulaceae</taxon>
        <taxon>Carpinus</taxon>
    </lineage>
</organism>
<dbReference type="PANTHER" id="PTHR47976">
    <property type="entry name" value="G-TYPE LECTIN S-RECEPTOR-LIKE SERINE/THREONINE-PROTEIN KINASE SD2-5"/>
    <property type="match status" value="1"/>
</dbReference>
<dbReference type="EMBL" id="VIBQ01003089">
    <property type="protein sequence ID" value="KAD8061661.1"/>
    <property type="molecule type" value="Genomic_DNA"/>
</dbReference>
<evidence type="ECO:0000256" key="1">
    <source>
        <dbReference type="ARBA" id="ARBA00022729"/>
    </source>
</evidence>
<keyword evidence="1" id="KW-0732">Signal</keyword>
<name>A0A5N6Q777_9ROSI</name>
<dbReference type="AlphaFoldDB" id="A0A5N6Q777"/>
<proteinExistence type="predicted"/>
<dbReference type="OrthoDB" id="5857966at2759"/>
<comment type="caution">
    <text evidence="2">The sequence shown here is derived from an EMBL/GenBank/DDBJ whole genome shotgun (WGS) entry which is preliminary data.</text>
</comment>
<protein>
    <recommendedName>
        <fullName evidence="4">Serine-threonine/tyrosine-protein kinase catalytic domain-containing protein</fullName>
    </recommendedName>
</protein>
<accession>A0A5N6Q777</accession>
<gene>
    <name evidence="2" type="ORF">FH972_027328</name>
</gene>
<dbReference type="Proteomes" id="UP000327013">
    <property type="component" value="Unassembled WGS sequence"/>
</dbReference>
<keyword evidence="3" id="KW-1185">Reference proteome</keyword>
<evidence type="ECO:0000313" key="2">
    <source>
        <dbReference type="EMBL" id="KAD8061661.1"/>
    </source>
</evidence>
<evidence type="ECO:0008006" key="4">
    <source>
        <dbReference type="Google" id="ProtNLM"/>
    </source>
</evidence>